<dbReference type="Proteomes" id="UP001141806">
    <property type="component" value="Unassembled WGS sequence"/>
</dbReference>
<evidence type="ECO:0000313" key="3">
    <source>
        <dbReference type="Proteomes" id="UP001141806"/>
    </source>
</evidence>
<evidence type="ECO:0008006" key="4">
    <source>
        <dbReference type="Google" id="ProtNLM"/>
    </source>
</evidence>
<dbReference type="AlphaFoldDB" id="A0A9Q0GWG4"/>
<accession>A0A9Q0GWG4</accession>
<keyword evidence="1" id="KW-1133">Transmembrane helix</keyword>
<keyword evidence="1" id="KW-0812">Transmembrane</keyword>
<evidence type="ECO:0000313" key="2">
    <source>
        <dbReference type="EMBL" id="KAJ4953232.1"/>
    </source>
</evidence>
<keyword evidence="1" id="KW-0472">Membrane</keyword>
<feature type="transmembrane region" description="Helical" evidence="1">
    <location>
        <begin position="38"/>
        <end position="58"/>
    </location>
</feature>
<dbReference type="EMBL" id="JAMYWD010000012">
    <property type="protein sequence ID" value="KAJ4953232.1"/>
    <property type="molecule type" value="Genomic_DNA"/>
</dbReference>
<evidence type="ECO:0000256" key="1">
    <source>
        <dbReference type="SAM" id="Phobius"/>
    </source>
</evidence>
<proteinExistence type="predicted"/>
<dbReference type="OrthoDB" id="1906820at2759"/>
<sequence>MRCCAGGVGVCEALVNRQMTIEGKCWRCGSVMESVEHVLMYCLFARVAWLGFVFSFVIPPTDFLTFHQWIDKLATNVYPSKAIQRKAVSFVAFMCWYLWKARNDFYFDNVNSSPSNVIRCADRAWHDYFNAIESNAS</sequence>
<gene>
    <name evidence="2" type="ORF">NE237_030064</name>
</gene>
<reference evidence="2" key="1">
    <citation type="journal article" date="2023" name="Plant J.">
        <title>The genome of the king protea, Protea cynaroides.</title>
        <authorList>
            <person name="Chang J."/>
            <person name="Duong T.A."/>
            <person name="Schoeman C."/>
            <person name="Ma X."/>
            <person name="Roodt D."/>
            <person name="Barker N."/>
            <person name="Li Z."/>
            <person name="Van de Peer Y."/>
            <person name="Mizrachi E."/>
        </authorList>
    </citation>
    <scope>NUCLEOTIDE SEQUENCE</scope>
    <source>
        <tissue evidence="2">Young leaves</tissue>
    </source>
</reference>
<protein>
    <recommendedName>
        <fullName evidence="4">Reverse transcriptase zinc-binding domain-containing protein</fullName>
    </recommendedName>
</protein>
<comment type="caution">
    <text evidence="2">The sequence shown here is derived from an EMBL/GenBank/DDBJ whole genome shotgun (WGS) entry which is preliminary data.</text>
</comment>
<name>A0A9Q0GWG4_9MAGN</name>
<organism evidence="2 3">
    <name type="scientific">Protea cynaroides</name>
    <dbReference type="NCBI Taxonomy" id="273540"/>
    <lineage>
        <taxon>Eukaryota</taxon>
        <taxon>Viridiplantae</taxon>
        <taxon>Streptophyta</taxon>
        <taxon>Embryophyta</taxon>
        <taxon>Tracheophyta</taxon>
        <taxon>Spermatophyta</taxon>
        <taxon>Magnoliopsida</taxon>
        <taxon>Proteales</taxon>
        <taxon>Proteaceae</taxon>
        <taxon>Protea</taxon>
    </lineage>
</organism>
<keyword evidence="3" id="KW-1185">Reference proteome</keyword>